<name>A0A2I1M3M7_9FIRM</name>
<comment type="caution">
    <text evidence="10">The sequence shown here is derived from an EMBL/GenBank/DDBJ whole genome shotgun (WGS) entry which is preliminary data.</text>
</comment>
<dbReference type="InterPro" id="IPR003694">
    <property type="entry name" value="NAD_synthase"/>
</dbReference>
<protein>
    <recommendedName>
        <fullName evidence="7">Glutamine-dependent NAD(+) synthetase</fullName>
        <ecNumber evidence="7">6.3.5.1</ecNumber>
    </recommendedName>
    <alternativeName>
        <fullName evidence="7">NAD(+) synthase [glutamine-hydrolyzing]</fullName>
    </alternativeName>
</protein>
<comment type="similarity">
    <text evidence="8">Belongs to the NAD synthetase family.</text>
</comment>
<evidence type="ECO:0000256" key="2">
    <source>
        <dbReference type="ARBA" id="ARBA00007145"/>
    </source>
</evidence>
<keyword evidence="3 7" id="KW-0436">Ligase</keyword>
<dbReference type="Pfam" id="PF00795">
    <property type="entry name" value="CN_hydrolase"/>
    <property type="match status" value="1"/>
</dbReference>
<organism evidence="10 11">
    <name type="scientific">Anaerococcus octavius</name>
    <dbReference type="NCBI Taxonomy" id="54007"/>
    <lineage>
        <taxon>Bacteria</taxon>
        <taxon>Bacillati</taxon>
        <taxon>Bacillota</taxon>
        <taxon>Tissierellia</taxon>
        <taxon>Tissierellales</taxon>
        <taxon>Peptoniphilaceae</taxon>
        <taxon>Anaerococcus</taxon>
    </lineage>
</organism>
<dbReference type="GO" id="GO:0009435">
    <property type="term" value="P:NAD+ biosynthetic process"/>
    <property type="evidence" value="ECO:0007669"/>
    <property type="project" value="UniProtKB-UniRule"/>
</dbReference>
<evidence type="ECO:0000256" key="3">
    <source>
        <dbReference type="ARBA" id="ARBA00022598"/>
    </source>
</evidence>
<dbReference type="EMBL" id="PKGS01000012">
    <property type="protein sequence ID" value="PKZ14719.1"/>
    <property type="molecule type" value="Genomic_DNA"/>
</dbReference>
<dbReference type="InterPro" id="IPR014445">
    <property type="entry name" value="Gln-dep_NAD_synthase"/>
</dbReference>
<keyword evidence="4 7" id="KW-0547">Nucleotide-binding</keyword>
<dbReference type="SUPFAM" id="SSF56317">
    <property type="entry name" value="Carbon-nitrogen hydrolase"/>
    <property type="match status" value="1"/>
</dbReference>
<evidence type="ECO:0000313" key="11">
    <source>
        <dbReference type="Proteomes" id="UP000234335"/>
    </source>
</evidence>
<comment type="similarity">
    <text evidence="2 7">In the C-terminal section; belongs to the NAD synthetase family.</text>
</comment>
<keyword evidence="11" id="KW-1185">Reference proteome</keyword>
<dbReference type="UniPathway" id="UPA00253">
    <property type="reaction ID" value="UER00334"/>
</dbReference>
<sequence>MRKNLKIRSTNFDLVLGDVNKNKEIIKDLVKNAYDDGVSILSLPELSLTGASLYDGYKDMALLCEDAILELKEFSKGYNILFSVGFPLQHNRKIYNAIALIMDGYLVDLFTKKNLSIIEKNVFSNDMPDGEVIQFLDDWCEVNPSSTSISQLNIGVSIGEDEMMGIPRSLTYKSDIANCPQIILNPTAEVKMALNEEEILNRVRFLSKDVTYVYTSQGRGESSTDFVYNGLNIIAEDGRIEKVICNDQIDYVNRYRLYTDQELLHFDKFEENIGQKEKFPYLPIYEKRDTYVKDVLDIGASALLTRMQKIGVKNVFLGVSGGLDSTMVLLFLVHAYKKAGLDLSGINCYTMPAFGTSDRTKSNAYLLCKALGLKLREINITDAVKIHLRDIGHDGVSADTAYENAQARERTQILFDLANMHKGIVIGTGDLSEAMQGFATFNGDQMSNYSLNASLTKTEIRYIVGAIAETTENPKLRRVLEDILDTPISPELISQDKKEISQKTEDIIGPYELIDFFIYEHLTYHLLAKEILEDAISAFSDKYDKEIIKRWLISYFKRFTASQFKRSTSVDGPNITGRSFSPRTGFKIPSDMRSEGYLENLNEKEK</sequence>
<dbReference type="PANTHER" id="PTHR23090">
    <property type="entry name" value="NH 3 /GLUTAMINE-DEPENDENT NAD + SYNTHETASE"/>
    <property type="match status" value="1"/>
</dbReference>
<dbReference type="RefSeq" id="WP_101541023.1">
    <property type="nucleotide sequence ID" value="NZ_PKGS01000012.1"/>
</dbReference>
<dbReference type="NCBIfam" id="TIGR00552">
    <property type="entry name" value="nadE"/>
    <property type="match status" value="1"/>
</dbReference>
<dbReference type="PANTHER" id="PTHR23090:SF9">
    <property type="entry name" value="GLUTAMINE-DEPENDENT NAD(+) SYNTHETASE"/>
    <property type="match status" value="1"/>
</dbReference>
<dbReference type="GO" id="GO:0005737">
    <property type="term" value="C:cytoplasm"/>
    <property type="evidence" value="ECO:0007669"/>
    <property type="project" value="InterPro"/>
</dbReference>
<dbReference type="InterPro" id="IPR003010">
    <property type="entry name" value="C-N_Hydrolase"/>
</dbReference>
<dbReference type="InterPro" id="IPR036526">
    <property type="entry name" value="C-N_Hydrolase_sf"/>
</dbReference>
<dbReference type="GO" id="GO:0005524">
    <property type="term" value="F:ATP binding"/>
    <property type="evidence" value="ECO:0007669"/>
    <property type="project" value="UniProtKB-UniRule"/>
</dbReference>
<dbReference type="GO" id="GO:0003952">
    <property type="term" value="F:NAD+ synthase (glutamine-hydrolyzing) activity"/>
    <property type="evidence" value="ECO:0007669"/>
    <property type="project" value="UniProtKB-UniRule"/>
</dbReference>
<evidence type="ECO:0000259" key="9">
    <source>
        <dbReference type="PROSITE" id="PS50263"/>
    </source>
</evidence>
<keyword evidence="6 7" id="KW-0520">NAD</keyword>
<evidence type="ECO:0000256" key="6">
    <source>
        <dbReference type="ARBA" id="ARBA00023027"/>
    </source>
</evidence>
<dbReference type="AlphaFoldDB" id="A0A2I1M3M7"/>
<gene>
    <name evidence="10" type="primary">nadE</name>
    <name evidence="10" type="ORF">CYJ34_09385</name>
</gene>
<feature type="domain" description="CN hydrolase" evidence="9">
    <location>
        <begin position="5"/>
        <end position="259"/>
    </location>
</feature>
<dbReference type="InterPro" id="IPR022310">
    <property type="entry name" value="NAD/GMP_synthase"/>
</dbReference>
<dbReference type="InterPro" id="IPR014729">
    <property type="entry name" value="Rossmann-like_a/b/a_fold"/>
</dbReference>
<keyword evidence="5 7" id="KW-0067">ATP-binding</keyword>
<evidence type="ECO:0000256" key="5">
    <source>
        <dbReference type="ARBA" id="ARBA00022840"/>
    </source>
</evidence>
<evidence type="ECO:0000313" key="10">
    <source>
        <dbReference type="EMBL" id="PKZ14719.1"/>
    </source>
</evidence>
<evidence type="ECO:0000256" key="4">
    <source>
        <dbReference type="ARBA" id="ARBA00022741"/>
    </source>
</evidence>
<evidence type="ECO:0000256" key="1">
    <source>
        <dbReference type="ARBA" id="ARBA00005188"/>
    </source>
</evidence>
<dbReference type="Proteomes" id="UP000234335">
    <property type="component" value="Unassembled WGS sequence"/>
</dbReference>
<evidence type="ECO:0000256" key="8">
    <source>
        <dbReference type="RuleBase" id="RU003811"/>
    </source>
</evidence>
<dbReference type="EC" id="6.3.5.1" evidence="7"/>
<evidence type="ECO:0000256" key="7">
    <source>
        <dbReference type="PIRNR" id="PIRNR006630"/>
    </source>
</evidence>
<dbReference type="CDD" id="cd00553">
    <property type="entry name" value="NAD_synthase"/>
    <property type="match status" value="1"/>
</dbReference>
<proteinExistence type="inferred from homology"/>
<dbReference type="SUPFAM" id="SSF52402">
    <property type="entry name" value="Adenine nucleotide alpha hydrolases-like"/>
    <property type="match status" value="1"/>
</dbReference>
<comment type="pathway">
    <text evidence="1 7">Cofactor biosynthesis; NAD(+) biosynthesis; NAD(+) from deamido-NAD(+) (L-Gln route): step 1/1.</text>
</comment>
<dbReference type="PROSITE" id="PS50263">
    <property type="entry name" value="CN_HYDROLASE"/>
    <property type="match status" value="1"/>
</dbReference>
<dbReference type="GO" id="GO:0004359">
    <property type="term" value="F:glutaminase activity"/>
    <property type="evidence" value="ECO:0007669"/>
    <property type="project" value="InterPro"/>
</dbReference>
<dbReference type="Gene3D" id="3.60.110.10">
    <property type="entry name" value="Carbon-nitrogen hydrolase"/>
    <property type="match status" value="1"/>
</dbReference>
<dbReference type="PIRSF" id="PIRSF006630">
    <property type="entry name" value="NADS_GAT"/>
    <property type="match status" value="1"/>
</dbReference>
<comment type="catalytic activity">
    <reaction evidence="7">
        <text>deamido-NAD(+) + L-glutamine + ATP + H2O = L-glutamate + AMP + diphosphate + NAD(+) + H(+)</text>
        <dbReference type="Rhea" id="RHEA:24384"/>
        <dbReference type="ChEBI" id="CHEBI:15377"/>
        <dbReference type="ChEBI" id="CHEBI:15378"/>
        <dbReference type="ChEBI" id="CHEBI:29985"/>
        <dbReference type="ChEBI" id="CHEBI:30616"/>
        <dbReference type="ChEBI" id="CHEBI:33019"/>
        <dbReference type="ChEBI" id="CHEBI:57540"/>
        <dbReference type="ChEBI" id="CHEBI:58359"/>
        <dbReference type="ChEBI" id="CHEBI:58437"/>
        <dbReference type="ChEBI" id="CHEBI:456215"/>
        <dbReference type="EC" id="6.3.5.1"/>
    </reaction>
</comment>
<dbReference type="Gene3D" id="1.10.10.1140">
    <property type="entry name" value="Glutamine-dependent NAD+ synthetase, C-terminal domain"/>
    <property type="match status" value="1"/>
</dbReference>
<accession>A0A2I1M3M7</accession>
<dbReference type="Pfam" id="PF02540">
    <property type="entry name" value="NAD_synthase"/>
    <property type="match status" value="1"/>
</dbReference>
<dbReference type="Gene3D" id="3.40.50.620">
    <property type="entry name" value="HUPs"/>
    <property type="match status" value="1"/>
</dbReference>
<dbReference type="InterPro" id="IPR041856">
    <property type="entry name" value="NAD+_synth_C"/>
</dbReference>
<reference evidence="10 11" key="1">
    <citation type="submission" date="2017-12" db="EMBL/GenBank/DDBJ databases">
        <title>Phylogenetic diversity of female urinary microbiome.</title>
        <authorList>
            <person name="Thomas-White K."/>
            <person name="Wolfe A.J."/>
        </authorList>
    </citation>
    <scope>NUCLEOTIDE SEQUENCE [LARGE SCALE GENOMIC DNA]</scope>
    <source>
        <strain evidence="10 11">UMB0119</strain>
    </source>
</reference>